<dbReference type="Pfam" id="PF01412">
    <property type="entry name" value="ArfGap"/>
    <property type="match status" value="1"/>
</dbReference>
<organism evidence="3 4">
    <name type="scientific">Solanum pinnatisectum</name>
    <name type="common">tansyleaf nightshade</name>
    <dbReference type="NCBI Taxonomy" id="50273"/>
    <lineage>
        <taxon>Eukaryota</taxon>
        <taxon>Viridiplantae</taxon>
        <taxon>Streptophyta</taxon>
        <taxon>Embryophyta</taxon>
        <taxon>Tracheophyta</taxon>
        <taxon>Spermatophyta</taxon>
        <taxon>Magnoliopsida</taxon>
        <taxon>eudicotyledons</taxon>
        <taxon>Gunneridae</taxon>
        <taxon>Pentapetalae</taxon>
        <taxon>asterids</taxon>
        <taxon>lamiids</taxon>
        <taxon>Solanales</taxon>
        <taxon>Solanaceae</taxon>
        <taxon>Solanoideae</taxon>
        <taxon>Solaneae</taxon>
        <taxon>Solanum</taxon>
    </lineage>
</organism>
<dbReference type="InterPro" id="IPR001164">
    <property type="entry name" value="ArfGAP_dom"/>
</dbReference>
<sequence length="280" mass="32715">MSSRREEERNEKIIRGLLKLPPNRKCINCNSLVSYSIHFSIFSFNFQLYFGSRFHFESINHCIYYTCRSPDVCTNFWTFVCMTCNEYDNREFTHRVKSVSMSKFTSQEVEALQQGGNQRAREIYLKSWDSQSQWLPNNSNIDKVREFIKTIYVDKKYAGAQSSDRPPRDSQNLRNHDDDMRRASSYHSYSQSPPYDFQYEERRYGKNAPALSRKPGSDRGLYEGKVSSFLSPSRLSDHMYDGRFGNRGSNSAASDYSCLVEVIHSCRVRVLTFRGIKSLK</sequence>
<evidence type="ECO:0000259" key="2">
    <source>
        <dbReference type="SMART" id="SM00105"/>
    </source>
</evidence>
<evidence type="ECO:0000313" key="4">
    <source>
        <dbReference type="Proteomes" id="UP001311915"/>
    </source>
</evidence>
<protein>
    <recommendedName>
        <fullName evidence="2">Arf-GAP domain-containing protein</fullName>
    </recommendedName>
</protein>
<dbReference type="PANTHER" id="PTHR46085">
    <property type="entry name" value="ARFGAP/RECO-RELATED"/>
    <property type="match status" value="1"/>
</dbReference>
<proteinExistence type="predicted"/>
<feature type="compositionally biased region" description="Polar residues" evidence="1">
    <location>
        <begin position="160"/>
        <end position="173"/>
    </location>
</feature>
<dbReference type="SUPFAM" id="SSF57863">
    <property type="entry name" value="ArfGap/RecO-like zinc finger"/>
    <property type="match status" value="1"/>
</dbReference>
<keyword evidence="4" id="KW-1185">Reference proteome</keyword>
<dbReference type="InterPro" id="IPR037278">
    <property type="entry name" value="ARFGAP/RecO"/>
</dbReference>
<evidence type="ECO:0000256" key="1">
    <source>
        <dbReference type="SAM" id="MobiDB-lite"/>
    </source>
</evidence>
<accession>A0AAV9LCE9</accession>
<feature type="compositionally biased region" description="Low complexity" evidence="1">
    <location>
        <begin position="185"/>
        <end position="194"/>
    </location>
</feature>
<dbReference type="GO" id="GO:0005096">
    <property type="term" value="F:GTPase activator activity"/>
    <property type="evidence" value="ECO:0007669"/>
    <property type="project" value="InterPro"/>
</dbReference>
<dbReference type="EMBL" id="JAWPEI010000006">
    <property type="protein sequence ID" value="KAK4723233.1"/>
    <property type="molecule type" value="Genomic_DNA"/>
</dbReference>
<dbReference type="Proteomes" id="UP001311915">
    <property type="component" value="Unassembled WGS sequence"/>
</dbReference>
<dbReference type="PANTHER" id="PTHR46085:SF4">
    <property type="entry name" value="ADP-RIBOSYLATION FACTOR GTPASE-ACTIVATING PROTEIN AGD14-RELATED"/>
    <property type="match status" value="1"/>
</dbReference>
<dbReference type="SMART" id="SM00105">
    <property type="entry name" value="ArfGap"/>
    <property type="match status" value="1"/>
</dbReference>
<dbReference type="InterPro" id="IPR038508">
    <property type="entry name" value="ArfGAP_dom_sf"/>
</dbReference>
<dbReference type="Gene3D" id="1.10.220.150">
    <property type="entry name" value="Arf GTPase activating protein"/>
    <property type="match status" value="1"/>
</dbReference>
<dbReference type="InterPro" id="IPR044820">
    <property type="entry name" value="AGD14-like"/>
</dbReference>
<evidence type="ECO:0000313" key="3">
    <source>
        <dbReference type="EMBL" id="KAK4723233.1"/>
    </source>
</evidence>
<reference evidence="3 4" key="1">
    <citation type="submission" date="2023-10" db="EMBL/GenBank/DDBJ databases">
        <title>Genome-Wide Identification Analysis in wild type Solanum Pinnatisectum Reveals Some Genes Defensing Phytophthora Infestans.</title>
        <authorList>
            <person name="Sun C."/>
        </authorList>
    </citation>
    <scope>NUCLEOTIDE SEQUENCE [LARGE SCALE GENOMIC DNA]</scope>
    <source>
        <strain evidence="3">LQN</strain>
        <tissue evidence="3">Leaf</tissue>
    </source>
</reference>
<feature type="domain" description="Arf-GAP" evidence="2">
    <location>
        <begin position="56"/>
        <end position="165"/>
    </location>
</feature>
<dbReference type="AlphaFoldDB" id="A0AAV9LCE9"/>
<gene>
    <name evidence="3" type="ORF">R3W88_026012</name>
</gene>
<feature type="region of interest" description="Disordered" evidence="1">
    <location>
        <begin position="158"/>
        <end position="194"/>
    </location>
</feature>
<comment type="caution">
    <text evidence="3">The sequence shown here is derived from an EMBL/GenBank/DDBJ whole genome shotgun (WGS) entry which is preliminary data.</text>
</comment>
<name>A0AAV9LCE9_9SOLN</name>